<dbReference type="Proteomes" id="UP000252289">
    <property type="component" value="Unassembled WGS sequence"/>
</dbReference>
<reference evidence="1 2" key="1">
    <citation type="journal article" date="2018" name="Microbiome">
        <title>Fine metagenomic profile of the Mediterranean stratified and mixed water columns revealed by assembly and recruitment.</title>
        <authorList>
            <person name="Haro-Moreno J.M."/>
            <person name="Lopez-Perez M."/>
            <person name="De La Torre J.R."/>
            <person name="Picazo A."/>
            <person name="Camacho A."/>
            <person name="Rodriguez-Valera F."/>
        </authorList>
    </citation>
    <scope>NUCLEOTIDE SEQUENCE [LARGE SCALE GENOMIC DNA]</scope>
    <source>
        <strain evidence="1">MED-G50</strain>
    </source>
</reference>
<dbReference type="EMBL" id="QOQK01000005">
    <property type="protein sequence ID" value="RCL85007.1"/>
    <property type="molecule type" value="Genomic_DNA"/>
</dbReference>
<organism evidence="1 2">
    <name type="scientific">PS1 clade bacterium</name>
    <dbReference type="NCBI Taxonomy" id="2175152"/>
    <lineage>
        <taxon>Bacteria</taxon>
        <taxon>Pseudomonadati</taxon>
        <taxon>Pseudomonadota</taxon>
        <taxon>Alphaproteobacteria</taxon>
        <taxon>PS1 clade</taxon>
    </lineage>
</organism>
<dbReference type="AlphaFoldDB" id="A0A368EK62"/>
<dbReference type="InterPro" id="IPR021959">
    <property type="entry name" value="DUF3576"/>
</dbReference>
<comment type="caution">
    <text evidence="1">The sequence shown here is derived from an EMBL/GenBank/DDBJ whole genome shotgun (WGS) entry which is preliminary data.</text>
</comment>
<evidence type="ECO:0000313" key="1">
    <source>
        <dbReference type="EMBL" id="RCL85007.1"/>
    </source>
</evidence>
<name>A0A368EK62_9PROT</name>
<gene>
    <name evidence="1" type="ORF">DBW64_01820</name>
</gene>
<dbReference type="Pfam" id="PF12100">
    <property type="entry name" value="DUF3576"/>
    <property type="match status" value="1"/>
</dbReference>
<proteinExistence type="predicted"/>
<accession>A0A368EK62</accession>
<sequence>MTRKTFRPDNTPTLKTFALFKQALLVMLITGGLAGCSTFKLEKNAEPVEQKGGFSLGLGLFGGGDKSQTLNSEQELGVNGFIWQATLDALSFMPMTSADSIGGIVITDWYQSRSAPKERFKVTVYILDKNLRADGVRVSAFKQEMTSNGWQDVSMRPEIAIKLENAILSRARELHILTLETRN</sequence>
<evidence type="ECO:0000313" key="2">
    <source>
        <dbReference type="Proteomes" id="UP000252289"/>
    </source>
</evidence>
<protein>
    <submittedName>
        <fullName evidence="1">DUF3576 domain-containing protein</fullName>
    </submittedName>
</protein>